<keyword evidence="2" id="KW-1185">Reference proteome</keyword>
<evidence type="ECO:0000313" key="2">
    <source>
        <dbReference type="Proteomes" id="UP001227192"/>
    </source>
</evidence>
<dbReference type="Proteomes" id="UP001227192">
    <property type="component" value="Unassembled WGS sequence"/>
</dbReference>
<name>A0AAI9X4N7_PENTH</name>
<reference evidence="1" key="1">
    <citation type="submission" date="2015-06" db="EMBL/GenBank/DDBJ databases">
        <authorList>
            <person name="Nguyen H."/>
        </authorList>
    </citation>
    <scope>NUCLEOTIDE SEQUENCE</scope>
    <source>
        <strain evidence="1">DAOM 180753</strain>
    </source>
</reference>
<protein>
    <submittedName>
        <fullName evidence="1">Uncharacterized protein</fullName>
    </submittedName>
</protein>
<gene>
    <name evidence="1" type="ORF">VN97_g10051</name>
</gene>
<evidence type="ECO:0000313" key="1">
    <source>
        <dbReference type="EMBL" id="KAJ9483358.1"/>
    </source>
</evidence>
<proteinExistence type="predicted"/>
<reference evidence="1" key="2">
    <citation type="journal article" date="2016" name="Fungal Biol.">
        <title>Ochratoxin A production by Penicillium thymicola.</title>
        <authorList>
            <person name="Nguyen H.D.T."/>
            <person name="McMullin D.R."/>
            <person name="Ponomareva E."/>
            <person name="Riley R."/>
            <person name="Pomraning K.R."/>
            <person name="Baker S.E."/>
            <person name="Seifert K.A."/>
        </authorList>
    </citation>
    <scope>NUCLEOTIDE SEQUENCE</scope>
    <source>
        <strain evidence="1">DAOM 180753</strain>
    </source>
</reference>
<organism evidence="1 2">
    <name type="scientific">Penicillium thymicola</name>
    <dbReference type="NCBI Taxonomy" id="293382"/>
    <lineage>
        <taxon>Eukaryota</taxon>
        <taxon>Fungi</taxon>
        <taxon>Dikarya</taxon>
        <taxon>Ascomycota</taxon>
        <taxon>Pezizomycotina</taxon>
        <taxon>Eurotiomycetes</taxon>
        <taxon>Eurotiomycetidae</taxon>
        <taxon>Eurotiales</taxon>
        <taxon>Aspergillaceae</taxon>
        <taxon>Penicillium</taxon>
    </lineage>
</organism>
<dbReference type="EMBL" id="LACB01000438">
    <property type="protein sequence ID" value="KAJ9483358.1"/>
    <property type="molecule type" value="Genomic_DNA"/>
</dbReference>
<accession>A0AAI9X4N7</accession>
<comment type="caution">
    <text evidence="1">The sequence shown here is derived from an EMBL/GenBank/DDBJ whole genome shotgun (WGS) entry which is preliminary data.</text>
</comment>
<dbReference type="AlphaFoldDB" id="A0AAI9X4N7"/>
<sequence length="77" mass="8685">MLILRLRRSFHKKPFHPFPATHCHSPPIRPTPFRLLLSVTLSLLLHCIGTFVPDSNTHPLLPGLSCIPFKSLPIPTI</sequence>